<evidence type="ECO:0000259" key="2">
    <source>
        <dbReference type="Pfam" id="PF20712"/>
    </source>
</evidence>
<dbReference type="EMBL" id="JACHIA010000001">
    <property type="protein sequence ID" value="MBB6068825.1"/>
    <property type="molecule type" value="Genomic_DNA"/>
</dbReference>
<evidence type="ECO:0000313" key="3">
    <source>
        <dbReference type="EMBL" id="MBB6068825.1"/>
    </source>
</evidence>
<gene>
    <name evidence="3" type="ORF">HNQ61_000436</name>
</gene>
<keyword evidence="1" id="KW-0472">Membrane</keyword>
<dbReference type="Pfam" id="PF20712">
    <property type="entry name" value="CyanoTRADDas_TM"/>
    <property type="match status" value="1"/>
</dbReference>
<feature type="transmembrane region" description="Helical" evidence="1">
    <location>
        <begin position="112"/>
        <end position="134"/>
    </location>
</feature>
<dbReference type="InterPro" id="IPR048567">
    <property type="entry name" value="CyanoTRADDas_TM"/>
</dbReference>
<keyword evidence="4" id="KW-1185">Reference proteome</keyword>
<dbReference type="RefSeq" id="WP_170031235.1">
    <property type="nucleotide sequence ID" value="NZ_JABDTL010000001.1"/>
</dbReference>
<accession>A0A841GVI1</accession>
<keyword evidence="1" id="KW-0812">Transmembrane</keyword>
<protein>
    <recommendedName>
        <fullName evidence="2">Cyanobacterial TRADD-N associated 2 transmembrane domain-containing protein</fullName>
    </recommendedName>
</protein>
<dbReference type="Proteomes" id="UP000582837">
    <property type="component" value="Unassembled WGS sequence"/>
</dbReference>
<feature type="transmembrane region" description="Helical" evidence="1">
    <location>
        <begin position="85"/>
        <end position="106"/>
    </location>
</feature>
<name>A0A841GVI1_9BACT</name>
<reference evidence="3 4" key="1">
    <citation type="submission" date="2020-08" db="EMBL/GenBank/DDBJ databases">
        <title>Genomic Encyclopedia of Type Strains, Phase IV (KMG-IV): sequencing the most valuable type-strain genomes for metagenomic binning, comparative biology and taxonomic classification.</title>
        <authorList>
            <person name="Goeker M."/>
        </authorList>
    </citation>
    <scope>NUCLEOTIDE SEQUENCE [LARGE SCALE GENOMIC DNA]</scope>
    <source>
        <strain evidence="3 4">DSM 29007</strain>
    </source>
</reference>
<feature type="domain" description="Cyanobacterial TRADD-N associated 2 transmembrane" evidence="2">
    <location>
        <begin position="75"/>
        <end position="141"/>
    </location>
</feature>
<dbReference type="AlphaFoldDB" id="A0A841GVI1"/>
<keyword evidence="1" id="KW-1133">Transmembrane helix</keyword>
<sequence length="199" mass="21509">METKVQQPAHYAAGGTGLTDPITGEISSLSGHDLNVSNTVYLLRATQQLSETRPDDVQKIAASQIEILNSYYLEVLKQAQSSFRWAIVAAGTGLLFFLGAISFLLIEASPSVATISALGGTIIEVISAINFYFYGKTTEQLAAFHDRLDQTQRFLLANSICESLDGDERQKVRAELIRTIAVTPKAIIKTDRSVDGGAA</sequence>
<comment type="caution">
    <text evidence="3">The sequence shown here is derived from an EMBL/GenBank/DDBJ whole genome shotgun (WGS) entry which is preliminary data.</text>
</comment>
<evidence type="ECO:0000313" key="4">
    <source>
        <dbReference type="Proteomes" id="UP000582837"/>
    </source>
</evidence>
<organism evidence="3 4">
    <name type="scientific">Longimicrobium terrae</name>
    <dbReference type="NCBI Taxonomy" id="1639882"/>
    <lineage>
        <taxon>Bacteria</taxon>
        <taxon>Pseudomonadati</taxon>
        <taxon>Gemmatimonadota</taxon>
        <taxon>Longimicrobiia</taxon>
        <taxon>Longimicrobiales</taxon>
        <taxon>Longimicrobiaceae</taxon>
        <taxon>Longimicrobium</taxon>
    </lineage>
</organism>
<proteinExistence type="predicted"/>
<evidence type="ECO:0000256" key="1">
    <source>
        <dbReference type="SAM" id="Phobius"/>
    </source>
</evidence>